<organism evidence="1 2">
    <name type="scientific">Winogradskyella damuponensis</name>
    <dbReference type="NCBI Taxonomy" id="943939"/>
    <lineage>
        <taxon>Bacteria</taxon>
        <taxon>Pseudomonadati</taxon>
        <taxon>Bacteroidota</taxon>
        <taxon>Flavobacteriia</taxon>
        <taxon>Flavobacteriales</taxon>
        <taxon>Flavobacteriaceae</taxon>
        <taxon>Winogradskyella</taxon>
    </lineage>
</organism>
<evidence type="ECO:0008006" key="3">
    <source>
        <dbReference type="Google" id="ProtNLM"/>
    </source>
</evidence>
<dbReference type="Proteomes" id="UP001501682">
    <property type="component" value="Unassembled WGS sequence"/>
</dbReference>
<protein>
    <recommendedName>
        <fullName evidence="3">MORN repeat variant</fullName>
    </recommendedName>
</protein>
<accession>A0ABP8CYE7</accession>
<dbReference type="RefSeq" id="WP_344715211.1">
    <property type="nucleotide sequence ID" value="NZ_BAABCB010000022.1"/>
</dbReference>
<reference evidence="2" key="1">
    <citation type="journal article" date="2019" name="Int. J. Syst. Evol. Microbiol.">
        <title>The Global Catalogue of Microorganisms (GCM) 10K type strain sequencing project: providing services to taxonomists for standard genome sequencing and annotation.</title>
        <authorList>
            <consortium name="The Broad Institute Genomics Platform"/>
            <consortium name="The Broad Institute Genome Sequencing Center for Infectious Disease"/>
            <person name="Wu L."/>
            <person name="Ma J."/>
        </authorList>
    </citation>
    <scope>NUCLEOTIDE SEQUENCE [LARGE SCALE GENOMIC DNA]</scope>
    <source>
        <strain evidence="2">JCM 17633</strain>
    </source>
</reference>
<keyword evidence="2" id="KW-1185">Reference proteome</keyword>
<name>A0ABP8CYE7_9FLAO</name>
<evidence type="ECO:0000313" key="1">
    <source>
        <dbReference type="EMBL" id="GAA4244934.1"/>
    </source>
</evidence>
<sequence>MKKLSYILVTLVFLSCKTEKKDVYQEYNGQMVKVEFDDSKTDSTFTGYGGEYYPNGNLKSMSYFKNGEPADTLFYYYENGLVKEKGLVKNNLSIGWWTYFDKNGKLTEKSEWLILRDSSYKNQSYYFDKKGGIKTKPSTYFKLDIPDTLRVGKNLARIKNYVTNNYGNEGNLISVIMDNQYSESKIQKDTFGDGNLKPFFGIYAYKTGKLKIQGKIREQILNRTIDNDSLHTFTISEHYKYFEKDIYVWNKDKQSESAKRIGNEMKEEYKNN</sequence>
<comment type="caution">
    <text evidence="1">The sequence shown here is derived from an EMBL/GenBank/DDBJ whole genome shotgun (WGS) entry which is preliminary data.</text>
</comment>
<gene>
    <name evidence="1" type="ORF">GCM10022292_25510</name>
</gene>
<dbReference type="PROSITE" id="PS51257">
    <property type="entry name" value="PROKAR_LIPOPROTEIN"/>
    <property type="match status" value="1"/>
</dbReference>
<dbReference type="SUPFAM" id="SSF82185">
    <property type="entry name" value="Histone H3 K4-specific methyltransferase SET7/9 N-terminal domain"/>
    <property type="match status" value="1"/>
</dbReference>
<proteinExistence type="predicted"/>
<dbReference type="EMBL" id="BAABCB010000022">
    <property type="protein sequence ID" value="GAA4244934.1"/>
    <property type="molecule type" value="Genomic_DNA"/>
</dbReference>
<dbReference type="Gene3D" id="3.90.930.1">
    <property type="match status" value="1"/>
</dbReference>
<evidence type="ECO:0000313" key="2">
    <source>
        <dbReference type="Proteomes" id="UP001501682"/>
    </source>
</evidence>